<feature type="compositionally biased region" description="Polar residues" evidence="7">
    <location>
        <begin position="346"/>
        <end position="359"/>
    </location>
</feature>
<keyword evidence="5" id="KW-0539">Nucleus</keyword>
<dbReference type="EMBL" id="LR791123">
    <property type="protein sequence ID" value="CAB3266985.1"/>
    <property type="molecule type" value="mRNA"/>
</dbReference>
<feature type="compositionally biased region" description="Basic and acidic residues" evidence="7">
    <location>
        <begin position="288"/>
        <end position="298"/>
    </location>
</feature>
<dbReference type="Gene3D" id="2.130.10.10">
    <property type="entry name" value="YVTN repeat-like/Quinoprotein amine dehydrogenase"/>
    <property type="match status" value="1"/>
</dbReference>
<dbReference type="PROSITE" id="PS50082">
    <property type="entry name" value="WD_REPEATS_2"/>
    <property type="match status" value="2"/>
</dbReference>
<evidence type="ECO:0000313" key="9">
    <source>
        <dbReference type="EMBL" id="CAB3266985.1"/>
    </source>
</evidence>
<dbReference type="AlphaFoldDB" id="A0A6F9DVT7"/>
<dbReference type="PRINTS" id="PR01850">
    <property type="entry name" value="GROUCHOFAMLY"/>
</dbReference>
<dbReference type="Pfam" id="PF00400">
    <property type="entry name" value="WD40"/>
    <property type="match status" value="6"/>
</dbReference>
<dbReference type="PROSITE" id="PS50294">
    <property type="entry name" value="WD_REPEATS_REGION"/>
    <property type="match status" value="1"/>
</dbReference>
<dbReference type="PROSITE" id="PS00678">
    <property type="entry name" value="WD_REPEATS_1"/>
    <property type="match status" value="2"/>
</dbReference>
<reference evidence="9" key="1">
    <citation type="submission" date="2020-04" db="EMBL/GenBank/DDBJ databases">
        <authorList>
            <person name="Neveu A P."/>
        </authorList>
    </citation>
    <scope>NUCLEOTIDE SEQUENCE</scope>
    <source>
        <tissue evidence="9">Whole embryo</tissue>
    </source>
</reference>
<evidence type="ECO:0000256" key="2">
    <source>
        <dbReference type="ARBA" id="ARBA00005969"/>
    </source>
</evidence>
<feature type="compositionally biased region" description="Low complexity" evidence="7">
    <location>
        <begin position="398"/>
        <end position="413"/>
    </location>
</feature>
<evidence type="ECO:0000259" key="8">
    <source>
        <dbReference type="Pfam" id="PF03920"/>
    </source>
</evidence>
<dbReference type="SUPFAM" id="SSF50978">
    <property type="entry name" value="WD40 repeat-like"/>
    <property type="match status" value="1"/>
</dbReference>
<dbReference type="InterPro" id="IPR036322">
    <property type="entry name" value="WD40_repeat_dom_sf"/>
</dbReference>
<sequence>MFPNRPPGPGAGQAFKTSIPEFCDRIKEDFNYLQAHNHSLKMECEKLASEKTEMQRQYVMYYEMSYGLNIEMHKQTEISKRLGIICAQIIPLLSQEHQQQVASAVERAKQVTMAELNQIIGQQLQVQNLMAHSGGAGPSAHPPMSAQAAMAAAFASANGIAPPPLPPHSGAAGFPASGLPATSSNAAFAAAANANLLAMQQGLLPSHPLMFAGVRGIPPTSASALVAPTSSSKDESRRPGGEHATIASERERTASRRNSPCSVGVTSSERHRLSDQGSSSPSNKRRKPDGEKTTKVDGSDQSDTNVVVDDDISPDESSAKLRAKSPVKRSRDPLPSEERRSPRENIVSSSTQPNNRSGDSTSSTPNPTVSNGAVNSNYGVPVKKEASSTTVNSRNKEPTSSSEKSGSPRSKTSVSPTSSAQNNNGSRHRSVSPRPPAQSMIVNRRASDEMNHPLRPPVSFGLPFPGFHPPVPIHGPHMDGEHAALLSMRNRAHPAFPGATLGQRAHAPSVGYELHGQMRGSSVLPGIIPGSGKETYSYHVSAEGQPPQPVQFPPDALIGPGIPRTARPILSLQHGEVVCAVTVSNPTRHVYTGGKGCVKIWDMNVANGVSSSPVVKQTPVSQLDCLQRDSYIRSCKLLPDGRTLLVGGEANTLSIWDLAGPAPRIKGELKSGALACYALAISPDSKLCFSCCSDGNIAVWDLHNQTVIRQFQGHTDGASCVDISPDGTKLWTGGLDNTVRSWNLTAGKQLDQHDFSSQIFSLGYCPSGEWLTVGMENSTIEVLHDSKPDKYQLHLHESCVLSLKFAHCGKWFVSTGKDNMLNSWRTPYGASIFQHKESSSVLSCDISLDDRYIVTGSGDKKATVYEVVM</sequence>
<comment type="similarity">
    <text evidence="2">Belongs to the WD repeat Groucho/TLE family.</text>
</comment>
<feature type="repeat" description="WD" evidence="6">
    <location>
        <begin position="669"/>
        <end position="710"/>
    </location>
</feature>
<dbReference type="GO" id="GO:0003714">
    <property type="term" value="F:transcription corepressor activity"/>
    <property type="evidence" value="ECO:0007669"/>
    <property type="project" value="TreeGrafter"/>
</dbReference>
<name>A0A6F9DVT7_9ASCI</name>
<organism evidence="9">
    <name type="scientific">Phallusia mammillata</name>
    <dbReference type="NCBI Taxonomy" id="59560"/>
    <lineage>
        <taxon>Eukaryota</taxon>
        <taxon>Metazoa</taxon>
        <taxon>Chordata</taxon>
        <taxon>Tunicata</taxon>
        <taxon>Ascidiacea</taxon>
        <taxon>Phlebobranchia</taxon>
        <taxon>Ascidiidae</taxon>
        <taxon>Phallusia</taxon>
    </lineage>
</organism>
<evidence type="ECO:0000256" key="3">
    <source>
        <dbReference type="ARBA" id="ARBA00022574"/>
    </source>
</evidence>
<feature type="compositionally biased region" description="Polar residues" evidence="7">
    <location>
        <begin position="414"/>
        <end position="425"/>
    </location>
</feature>
<dbReference type="InterPro" id="IPR009146">
    <property type="entry name" value="Groucho_enhance"/>
</dbReference>
<dbReference type="InterPro" id="IPR005617">
    <property type="entry name" value="Groucho/TLE_N"/>
</dbReference>
<dbReference type="Pfam" id="PF03920">
    <property type="entry name" value="TLE_N"/>
    <property type="match status" value="1"/>
</dbReference>
<gene>
    <name evidence="9" type="primary">Tle4</name>
</gene>
<dbReference type="CDD" id="cd00200">
    <property type="entry name" value="WD40"/>
    <property type="match status" value="1"/>
</dbReference>
<feature type="compositionally biased region" description="Basic and acidic residues" evidence="7">
    <location>
        <begin position="329"/>
        <end position="343"/>
    </location>
</feature>
<feature type="domain" description="Groucho/TLE N-terminal Q-rich" evidence="8">
    <location>
        <begin position="15"/>
        <end position="128"/>
    </location>
</feature>
<proteinExistence type="evidence at transcript level"/>
<evidence type="ECO:0000256" key="7">
    <source>
        <dbReference type="SAM" id="MobiDB-lite"/>
    </source>
</evidence>
<evidence type="ECO:0000256" key="6">
    <source>
        <dbReference type="PROSITE-ProRule" id="PRU00221"/>
    </source>
</evidence>
<comment type="subcellular location">
    <subcellularLocation>
        <location evidence="1">Nucleus</location>
    </subcellularLocation>
</comment>
<dbReference type="InterPro" id="IPR015943">
    <property type="entry name" value="WD40/YVTN_repeat-like_dom_sf"/>
</dbReference>
<keyword evidence="3 6" id="KW-0853">WD repeat</keyword>
<feature type="compositionally biased region" description="Polar residues" evidence="7">
    <location>
        <begin position="256"/>
        <end position="267"/>
    </location>
</feature>
<feature type="compositionally biased region" description="Low complexity" evidence="7">
    <location>
        <begin position="360"/>
        <end position="371"/>
    </location>
</feature>
<dbReference type="GO" id="GO:0005634">
    <property type="term" value="C:nucleus"/>
    <property type="evidence" value="ECO:0007669"/>
    <property type="project" value="UniProtKB-SubCell"/>
</dbReference>
<protein>
    <submittedName>
        <fullName evidence="9">Groucho1</fullName>
    </submittedName>
</protein>
<feature type="compositionally biased region" description="Polar residues" evidence="7">
    <location>
        <begin position="222"/>
        <end position="231"/>
    </location>
</feature>
<dbReference type="SMART" id="SM00320">
    <property type="entry name" value="WD40"/>
    <property type="match status" value="7"/>
</dbReference>
<dbReference type="GO" id="GO:0090090">
    <property type="term" value="P:negative regulation of canonical Wnt signaling pathway"/>
    <property type="evidence" value="ECO:0007669"/>
    <property type="project" value="TreeGrafter"/>
</dbReference>
<keyword evidence="4" id="KW-0677">Repeat</keyword>
<accession>A0A6F9DVT7</accession>
<dbReference type="PANTHER" id="PTHR10814">
    <property type="entry name" value="TRANSDUCIN-LIKE ENHANCER PROTEIN"/>
    <property type="match status" value="1"/>
</dbReference>
<evidence type="ECO:0000256" key="5">
    <source>
        <dbReference type="ARBA" id="ARBA00023242"/>
    </source>
</evidence>
<dbReference type="InterPro" id="IPR001680">
    <property type="entry name" value="WD40_rpt"/>
</dbReference>
<feature type="region of interest" description="Disordered" evidence="7">
    <location>
        <begin position="222"/>
        <end position="438"/>
    </location>
</feature>
<dbReference type="InterPro" id="IPR019775">
    <property type="entry name" value="WD40_repeat_CS"/>
</dbReference>
<dbReference type="PANTHER" id="PTHR10814:SF21">
    <property type="entry name" value="PROTEIN GROUCHO"/>
    <property type="match status" value="1"/>
</dbReference>
<dbReference type="FunFam" id="2.130.10.10:FF:000001">
    <property type="entry name" value="transducin-like enhancer protein 3 isoform X1"/>
    <property type="match status" value="1"/>
</dbReference>
<evidence type="ECO:0000256" key="4">
    <source>
        <dbReference type="ARBA" id="ARBA00022737"/>
    </source>
</evidence>
<feature type="repeat" description="WD" evidence="6">
    <location>
        <begin position="711"/>
        <end position="752"/>
    </location>
</feature>
<dbReference type="GO" id="GO:0005667">
    <property type="term" value="C:transcription regulator complex"/>
    <property type="evidence" value="ECO:0007669"/>
    <property type="project" value="TreeGrafter"/>
</dbReference>
<evidence type="ECO:0000256" key="1">
    <source>
        <dbReference type="ARBA" id="ARBA00004123"/>
    </source>
</evidence>
<feature type="compositionally biased region" description="Basic and acidic residues" evidence="7">
    <location>
        <begin position="232"/>
        <end position="241"/>
    </location>
</feature>